<evidence type="ECO:0000313" key="2">
    <source>
        <dbReference type="EMBL" id="MFC5355654.1"/>
    </source>
</evidence>
<accession>A0ABW0G460</accession>
<gene>
    <name evidence="2" type="ORF">ACFPMG_11610</name>
</gene>
<protein>
    <submittedName>
        <fullName evidence="2">Uncharacterized protein</fullName>
    </submittedName>
</protein>
<sequence>MAGTGLPTGGNRPPVLLDPSPLVQPDASGAQAWGALKQTADAATRDFGQIAQQAEHASQLKWAADFELDARDKRIELHALHPEDPSGFEKDWQAYTDGKLGSVPLKYADHARVTLRKEGQSAFASIQGAKITKDRALTANSVNARLDAAQTDVLGYAYRGEAGGEPFTQAMLDYRAYLNDGVKAGLWSQELADNKVNELAGKAKAESIVGMSKRLFDQKGLEGGYAEAERLLSDPSMKLDPREVEQYRGRISAEMNKWAGFQSADLQKVQAQAAAIEDKFKLGTATEDEARGLAASLASLGDRRGASKVLRGFTTQEQLATDAWQPPTATAANIAAQRQRVRPYEEKVAGAENATGNPAARNPNSTATGDGQFIDSTWLDIVKRTAPEVAAGKSDAEILALRSDPKLSRQMIRAYGEENRAELAAAGLPTDDGSTYLAHFAGLGGAKAVLRADPAMPIRDLLLPGAMAANAGMRLNGKPFADWTAADLRTWAAGKMGDSIDTDTLQARIAANQKKEEALRADPLSYISSIRGGPRLADVDWTKPDAAATALADRQQVARAASSIYGIGPAPVLTKPELDQLKAAWDQGDSGTRARIVGTLARSLDGKHLTATLEKVAGDNPVFASAGMIYQQSPDLALSIVRGISYVDADKKILPPEKNVRTEVNDFLGTAASSMPQARSAIEKTALARYADLSAAAKDFTGAYNGSRMQQALRDVTGGVVSWGQGTKLFGLAGVPKIIPPKPGMTDSDFGKLIDSLTDADLTGMTTGSGTQIRASEFRRLASLHDAGPGRYMVEIGGGFARGADGQPFVLDLGAKVTQ</sequence>
<feature type="region of interest" description="Disordered" evidence="1">
    <location>
        <begin position="336"/>
        <end position="370"/>
    </location>
</feature>
<dbReference type="Gene3D" id="1.10.530.10">
    <property type="match status" value="1"/>
</dbReference>
<keyword evidence="3" id="KW-1185">Reference proteome</keyword>
<feature type="region of interest" description="Disordered" evidence="1">
    <location>
        <begin position="1"/>
        <end position="24"/>
    </location>
</feature>
<organism evidence="2 3">
    <name type="scientific">Azospirillum himalayense</name>
    <dbReference type="NCBI Taxonomy" id="654847"/>
    <lineage>
        <taxon>Bacteria</taxon>
        <taxon>Pseudomonadati</taxon>
        <taxon>Pseudomonadota</taxon>
        <taxon>Alphaproteobacteria</taxon>
        <taxon>Rhodospirillales</taxon>
        <taxon>Azospirillaceae</taxon>
        <taxon>Azospirillum</taxon>
    </lineage>
</organism>
<evidence type="ECO:0000256" key="1">
    <source>
        <dbReference type="SAM" id="MobiDB-lite"/>
    </source>
</evidence>
<evidence type="ECO:0000313" key="3">
    <source>
        <dbReference type="Proteomes" id="UP001596166"/>
    </source>
</evidence>
<dbReference type="EMBL" id="JBHSLC010000018">
    <property type="protein sequence ID" value="MFC5355654.1"/>
    <property type="molecule type" value="Genomic_DNA"/>
</dbReference>
<comment type="caution">
    <text evidence="2">The sequence shown here is derived from an EMBL/GenBank/DDBJ whole genome shotgun (WGS) entry which is preliminary data.</text>
</comment>
<name>A0ABW0G460_9PROT</name>
<dbReference type="RefSeq" id="WP_376995289.1">
    <property type="nucleotide sequence ID" value="NZ_JBHSLC010000018.1"/>
</dbReference>
<dbReference type="Proteomes" id="UP001596166">
    <property type="component" value="Unassembled WGS sequence"/>
</dbReference>
<proteinExistence type="predicted"/>
<reference evidence="3" key="1">
    <citation type="journal article" date="2019" name="Int. J. Syst. Evol. Microbiol.">
        <title>The Global Catalogue of Microorganisms (GCM) 10K type strain sequencing project: providing services to taxonomists for standard genome sequencing and annotation.</title>
        <authorList>
            <consortium name="The Broad Institute Genomics Platform"/>
            <consortium name="The Broad Institute Genome Sequencing Center for Infectious Disease"/>
            <person name="Wu L."/>
            <person name="Ma J."/>
        </authorList>
    </citation>
    <scope>NUCLEOTIDE SEQUENCE [LARGE SCALE GENOMIC DNA]</scope>
    <source>
        <strain evidence="3">CCUG 58760</strain>
    </source>
</reference>